<dbReference type="EMBL" id="FWEW01001957">
    <property type="protein sequence ID" value="SLM37910.1"/>
    <property type="molecule type" value="Genomic_DNA"/>
</dbReference>
<dbReference type="Gene3D" id="3.40.50.2000">
    <property type="entry name" value="Glycogen Phosphorylase B"/>
    <property type="match status" value="2"/>
</dbReference>
<dbReference type="OrthoDB" id="5835829at2759"/>
<dbReference type="SUPFAM" id="SSF53756">
    <property type="entry name" value="UDP-Glycosyltransferase/glycogen phosphorylase"/>
    <property type="match status" value="1"/>
</dbReference>
<gene>
    <name evidence="3" type="ORF">FRX48_03224</name>
</gene>
<feature type="domain" description="Erythromycin biosynthesis protein CIII-like C-terminal" evidence="2">
    <location>
        <begin position="313"/>
        <end position="435"/>
    </location>
</feature>
<sequence>MLPFADSPSVLSSPTDPKAQGRPHVLLIAAPWFSHVNNLRIIALDLVRRGYEVTFMTGSVFKDTVDETGASFVSLSGNANFDGSKVKEFLPEWGTKGGTVEQIERDFHDIFITRIAAQHASIQTILKDLSRRGKGPVVLLHDNLFLGALPIILGAPGIRPPIVCLGITPLMNCSIDTAPFGTGIPPDNTEGGRSINAEMTAAAKKALGSLTAAYTQTMQKLGVTKPTGYVFDDMVTSPDSYLQLSIRDLEYPRSDLREGLKFVGRVPTGLLGDSGLPPWWRLIVDNKKPLVVVSQGTLSNEPEDLTIPAIEGLRDLDVLVVATLVRKDHIENYEPPSNVKIAQWIPFEKLLPYTDVVINNGGYGTINLALSLGVPLVLAGLSEDKKEANARTAWTGAAIDLASNRPTPAAVRKAVQEILKEPRYKARALELQAEYRKCDSLGDIAATIDKMGKVGAKLWGANMS</sequence>
<reference evidence="4" key="1">
    <citation type="submission" date="2017-03" db="EMBL/GenBank/DDBJ databases">
        <authorList>
            <person name="Afonso C.L."/>
            <person name="Miller P.J."/>
            <person name="Scott M.A."/>
            <person name="Spackman E."/>
            <person name="Goraichik I."/>
            <person name="Dimitrov K.M."/>
            <person name="Suarez D.L."/>
            <person name="Swayne D.E."/>
        </authorList>
    </citation>
    <scope>NUCLEOTIDE SEQUENCE [LARGE SCALE GENOMIC DNA]</scope>
</reference>
<evidence type="ECO:0000259" key="2">
    <source>
        <dbReference type="Pfam" id="PF06722"/>
    </source>
</evidence>
<dbReference type="InterPro" id="IPR010610">
    <property type="entry name" value="EryCIII-like_C"/>
</dbReference>
<dbReference type="FunFam" id="3.40.50.2000:FF:000072">
    <property type="entry name" value="Glycosyl transferase"/>
    <property type="match status" value="1"/>
</dbReference>
<evidence type="ECO:0000313" key="3">
    <source>
        <dbReference type="EMBL" id="KAA6413478.1"/>
    </source>
</evidence>
<keyword evidence="1 4" id="KW-0808">Transferase</keyword>
<dbReference type="Pfam" id="PF06722">
    <property type="entry name" value="EryCIII-like_C"/>
    <property type="match status" value="1"/>
</dbReference>
<evidence type="ECO:0000313" key="4">
    <source>
        <dbReference type="EMBL" id="SLM37910.1"/>
    </source>
</evidence>
<keyword evidence="5" id="KW-1185">Reference proteome</keyword>
<organism evidence="4 5">
    <name type="scientific">Lasallia pustulata</name>
    <dbReference type="NCBI Taxonomy" id="136370"/>
    <lineage>
        <taxon>Eukaryota</taxon>
        <taxon>Fungi</taxon>
        <taxon>Dikarya</taxon>
        <taxon>Ascomycota</taxon>
        <taxon>Pezizomycotina</taxon>
        <taxon>Lecanoromycetes</taxon>
        <taxon>OSLEUM clade</taxon>
        <taxon>Umbilicariomycetidae</taxon>
        <taxon>Umbilicariales</taxon>
        <taxon>Umbilicariaceae</taxon>
        <taxon>Lasallia</taxon>
    </lineage>
</organism>
<dbReference type="CDD" id="cd03784">
    <property type="entry name" value="GT1_Gtf-like"/>
    <property type="match status" value="1"/>
</dbReference>
<dbReference type="PANTHER" id="PTHR48050">
    <property type="entry name" value="STEROL 3-BETA-GLUCOSYLTRANSFERASE"/>
    <property type="match status" value="1"/>
</dbReference>
<proteinExistence type="predicted"/>
<dbReference type="InterPro" id="IPR002213">
    <property type="entry name" value="UDP_glucos_trans"/>
</dbReference>
<dbReference type="AlphaFoldDB" id="A0A1W5D4I6"/>
<dbReference type="GO" id="GO:0016758">
    <property type="term" value="F:hexosyltransferase activity"/>
    <property type="evidence" value="ECO:0007669"/>
    <property type="project" value="UniProtKB-ARBA"/>
</dbReference>
<evidence type="ECO:0000313" key="5">
    <source>
        <dbReference type="Proteomes" id="UP000192927"/>
    </source>
</evidence>
<protein>
    <submittedName>
        <fullName evidence="3">Mgt family</fullName>
    </submittedName>
    <submittedName>
        <fullName evidence="4">Udp-glycosyltransferase glycogen phosphorylase</fullName>
    </submittedName>
</protein>
<dbReference type="PANTHER" id="PTHR48050:SF13">
    <property type="entry name" value="STEROL 3-BETA-GLUCOSYLTRANSFERASE UGT80A2"/>
    <property type="match status" value="1"/>
</dbReference>
<reference evidence="5" key="2">
    <citation type="submission" date="2017-03" db="EMBL/GenBank/DDBJ databases">
        <authorList>
            <person name="Sharma R."/>
            <person name="Thines M."/>
        </authorList>
    </citation>
    <scope>NUCLEOTIDE SEQUENCE [LARGE SCALE GENOMIC DNA]</scope>
</reference>
<dbReference type="Proteomes" id="UP000192927">
    <property type="component" value="Unassembled WGS sequence"/>
</dbReference>
<dbReference type="EMBL" id="VXIT01000004">
    <property type="protein sequence ID" value="KAA6413478.1"/>
    <property type="molecule type" value="Genomic_DNA"/>
</dbReference>
<name>A0A1W5D4I6_9LECA</name>
<evidence type="ECO:0000256" key="1">
    <source>
        <dbReference type="ARBA" id="ARBA00022679"/>
    </source>
</evidence>
<evidence type="ECO:0000313" key="6">
    <source>
        <dbReference type="Proteomes" id="UP000324767"/>
    </source>
</evidence>
<accession>A0A1W5D4I6</accession>
<dbReference type="GO" id="GO:0008194">
    <property type="term" value="F:UDP-glycosyltransferase activity"/>
    <property type="evidence" value="ECO:0007669"/>
    <property type="project" value="InterPro"/>
</dbReference>
<dbReference type="InterPro" id="IPR050426">
    <property type="entry name" value="Glycosyltransferase_28"/>
</dbReference>
<reference evidence="3 6" key="3">
    <citation type="submission" date="2019-09" db="EMBL/GenBank/DDBJ databases">
        <title>The hologenome of the rock-dwelling lichen Lasallia pustulata.</title>
        <authorList>
            <person name="Greshake Tzovaras B."/>
            <person name="Segers F."/>
            <person name="Bicker A."/>
            <person name="Dal Grande F."/>
            <person name="Otte J."/>
            <person name="Hankeln T."/>
            <person name="Schmitt I."/>
            <person name="Ebersberger I."/>
        </authorList>
    </citation>
    <scope>NUCLEOTIDE SEQUENCE [LARGE SCALE GENOMIC DNA]</scope>
    <source>
        <strain evidence="3">A1-1</strain>
    </source>
</reference>
<dbReference type="Proteomes" id="UP000324767">
    <property type="component" value="Unassembled WGS sequence"/>
</dbReference>